<keyword evidence="5 6" id="KW-0472">Membrane</keyword>
<dbReference type="EMBL" id="DWWC01000120">
    <property type="protein sequence ID" value="HJC69306.1"/>
    <property type="molecule type" value="Genomic_DNA"/>
</dbReference>
<gene>
    <name evidence="8" type="ORF">H9932_06470</name>
</gene>
<organism evidence="8 9">
    <name type="scientific">Candidatus Brachybacterium intestinipullorum</name>
    <dbReference type="NCBI Taxonomy" id="2838512"/>
    <lineage>
        <taxon>Bacteria</taxon>
        <taxon>Bacillati</taxon>
        <taxon>Actinomycetota</taxon>
        <taxon>Actinomycetes</taxon>
        <taxon>Micrococcales</taxon>
        <taxon>Dermabacteraceae</taxon>
        <taxon>Brachybacterium</taxon>
    </lineage>
</organism>
<comment type="caution">
    <text evidence="6">Lacks conserved residue(s) required for the propagation of feature annotation.</text>
</comment>
<evidence type="ECO:0000313" key="8">
    <source>
        <dbReference type="EMBL" id="HJC69306.1"/>
    </source>
</evidence>
<proteinExistence type="inferred from homology"/>
<dbReference type="PROSITE" id="PS51257">
    <property type="entry name" value="PROKAR_LIPOPROTEIN"/>
    <property type="match status" value="1"/>
</dbReference>
<evidence type="ECO:0000256" key="4">
    <source>
        <dbReference type="ARBA" id="ARBA00022989"/>
    </source>
</evidence>
<keyword evidence="6" id="KW-1003">Cell membrane</keyword>
<comment type="subcellular location">
    <subcellularLocation>
        <location evidence="6">Cell membrane</location>
        <topology evidence="6">Multi-pass membrane protein</topology>
    </subcellularLocation>
    <subcellularLocation>
        <location evidence="1">Membrane</location>
    </subcellularLocation>
</comment>
<evidence type="ECO:0000256" key="6">
    <source>
        <dbReference type="RuleBase" id="RU363076"/>
    </source>
</evidence>
<dbReference type="PROSITE" id="PS50895">
    <property type="entry name" value="SURF1"/>
    <property type="match status" value="1"/>
</dbReference>
<keyword evidence="4 6" id="KW-1133">Transmembrane helix</keyword>
<name>A0A9D2Q0L8_9MICO</name>
<reference evidence="8" key="1">
    <citation type="journal article" date="2021" name="PeerJ">
        <title>Extensive microbial diversity within the chicken gut microbiome revealed by metagenomics and culture.</title>
        <authorList>
            <person name="Gilroy R."/>
            <person name="Ravi A."/>
            <person name="Getino M."/>
            <person name="Pursley I."/>
            <person name="Horton D.L."/>
            <person name="Alikhan N.F."/>
            <person name="Baker D."/>
            <person name="Gharbi K."/>
            <person name="Hall N."/>
            <person name="Watson M."/>
            <person name="Adriaenssens E.M."/>
            <person name="Foster-Nyarko E."/>
            <person name="Jarju S."/>
            <person name="Secka A."/>
            <person name="Antonio M."/>
            <person name="Oren A."/>
            <person name="Chaudhuri R.R."/>
            <person name="La Ragione R."/>
            <person name="Hildebrand F."/>
            <person name="Pallen M.J."/>
        </authorList>
    </citation>
    <scope>NUCLEOTIDE SEQUENCE</scope>
    <source>
        <strain evidence="8">CHK130-7132</strain>
    </source>
</reference>
<feature type="transmembrane region" description="Helical" evidence="6">
    <location>
        <begin position="21"/>
        <end position="41"/>
    </location>
</feature>
<dbReference type="PANTHER" id="PTHR23427">
    <property type="entry name" value="SURFEIT LOCUS PROTEIN"/>
    <property type="match status" value="1"/>
</dbReference>
<dbReference type="InterPro" id="IPR045214">
    <property type="entry name" value="Surf1/Surf4"/>
</dbReference>
<protein>
    <recommendedName>
        <fullName evidence="6">SURF1-like protein</fullName>
    </recommendedName>
</protein>
<dbReference type="InterPro" id="IPR002994">
    <property type="entry name" value="Surf1/Shy1"/>
</dbReference>
<accession>A0A9D2Q0L8</accession>
<evidence type="ECO:0000256" key="7">
    <source>
        <dbReference type="SAM" id="MobiDB-lite"/>
    </source>
</evidence>
<evidence type="ECO:0000256" key="2">
    <source>
        <dbReference type="ARBA" id="ARBA00007165"/>
    </source>
</evidence>
<keyword evidence="3 6" id="KW-0812">Transmembrane</keyword>
<reference evidence="8" key="2">
    <citation type="submission" date="2021-04" db="EMBL/GenBank/DDBJ databases">
        <authorList>
            <person name="Gilroy R."/>
        </authorList>
    </citation>
    <scope>NUCLEOTIDE SEQUENCE</scope>
    <source>
        <strain evidence="8">CHK130-7132</strain>
    </source>
</reference>
<comment type="similarity">
    <text evidence="2 6">Belongs to the SURF1 family.</text>
</comment>
<dbReference type="AlphaFoldDB" id="A0A9D2Q0L8"/>
<evidence type="ECO:0000256" key="1">
    <source>
        <dbReference type="ARBA" id="ARBA00004370"/>
    </source>
</evidence>
<dbReference type="CDD" id="cd06662">
    <property type="entry name" value="SURF1"/>
    <property type="match status" value="1"/>
</dbReference>
<comment type="caution">
    <text evidence="8">The sequence shown here is derived from an EMBL/GenBank/DDBJ whole genome shotgun (WGS) entry which is preliminary data.</text>
</comment>
<evidence type="ECO:0000256" key="5">
    <source>
        <dbReference type="ARBA" id="ARBA00023136"/>
    </source>
</evidence>
<evidence type="ECO:0000256" key="3">
    <source>
        <dbReference type="ARBA" id="ARBA00022692"/>
    </source>
</evidence>
<feature type="region of interest" description="Disordered" evidence="7">
    <location>
        <begin position="259"/>
        <end position="311"/>
    </location>
</feature>
<evidence type="ECO:0000313" key="9">
    <source>
        <dbReference type="Proteomes" id="UP000823854"/>
    </source>
</evidence>
<dbReference type="GO" id="GO:0005886">
    <property type="term" value="C:plasma membrane"/>
    <property type="evidence" value="ECO:0007669"/>
    <property type="project" value="UniProtKB-SubCell"/>
</dbReference>
<dbReference type="Proteomes" id="UP000823854">
    <property type="component" value="Unassembled WGS sequence"/>
</dbReference>
<dbReference type="Pfam" id="PF02104">
    <property type="entry name" value="SURF1"/>
    <property type="match status" value="1"/>
</dbReference>
<sequence>MTDRSPGVRAARRRLLLSRETLLGLLLVLVLAAACVLLGLWQFGRFEGKRDSAQVIEANYDAAPVPLEDVLPDHDAPLTEDQEWTPVQLQGSYCTEPGCVVYVRNRQLSGEVGFWQLAPFRAEDGTTLLVVRGWVPEDSAESVPDDAPPVPDGELTVTARLRPAEPVLDRAPLEGQAHSVNPPQIAQQLELEDPDLVTGAYGELAAEQPEAERPRALPAPDTGLGPHLSYAFQWWIFALFFPGALVVRVRRQLQDLDHEEADRRSDDGTVPSSAEDADPDTTGHRPRRTVRPRRRGRDEEEEDALIDKQQP</sequence>
<feature type="compositionally biased region" description="Basic residues" evidence="7">
    <location>
        <begin position="284"/>
        <end position="295"/>
    </location>
</feature>
<dbReference type="PANTHER" id="PTHR23427:SF2">
    <property type="entry name" value="SURFEIT LOCUS PROTEIN 1"/>
    <property type="match status" value="1"/>
</dbReference>